<gene>
    <name evidence="5" type="ORF">RHAB21_04437</name>
</gene>
<dbReference type="PROSITE" id="PS00101">
    <property type="entry name" value="HEXAPEP_TRANSFERASES"/>
    <property type="match status" value="1"/>
</dbReference>
<evidence type="ECO:0000313" key="6">
    <source>
        <dbReference type="Proteomes" id="UP000601041"/>
    </source>
</evidence>
<accession>A0ABM8PWL4</accession>
<comment type="similarity">
    <text evidence="1">Belongs to the transferase hexapeptide repeat family.</text>
</comment>
<name>A0ABM8PWL4_9HYPH</name>
<keyword evidence="4" id="KW-0012">Acyltransferase</keyword>
<dbReference type="SUPFAM" id="SSF51161">
    <property type="entry name" value="Trimeric LpxA-like enzymes"/>
    <property type="match status" value="1"/>
</dbReference>
<dbReference type="Gene3D" id="2.160.10.10">
    <property type="entry name" value="Hexapeptide repeat proteins"/>
    <property type="match status" value="1"/>
</dbReference>
<comment type="caution">
    <text evidence="5">The sequence shown here is derived from an EMBL/GenBank/DDBJ whole genome shotgun (WGS) entry which is preliminary data.</text>
</comment>
<sequence>MGKPTLIPQLKLPRLQPLARRREATSPSLLLFIADVRRDYRRHGSSMNASFLALFAYRFGRWCDQRRHPATLWLARKLYGLINTPIALVTRIWIPPTVVVGEGFHIIHAEGSLSIHPHTIIGKRCGIMHNVTIGTNMRGGPPIIGDDVFIGVNATVLGEIKIGDRVRIAANTAVMTDVPSDSVAYGSPARIVPRLCAFEVQTATTERARQ</sequence>
<keyword evidence="3" id="KW-0677">Repeat</keyword>
<dbReference type="InterPro" id="IPR011004">
    <property type="entry name" value="Trimer_LpxA-like_sf"/>
</dbReference>
<proteinExistence type="inferred from homology"/>
<dbReference type="InterPro" id="IPR018357">
    <property type="entry name" value="Hexapep_transf_CS"/>
</dbReference>
<dbReference type="Proteomes" id="UP000601041">
    <property type="component" value="Unassembled WGS sequence"/>
</dbReference>
<dbReference type="Pfam" id="PF00132">
    <property type="entry name" value="Hexapep"/>
    <property type="match status" value="1"/>
</dbReference>
<reference evidence="5 6" key="1">
    <citation type="submission" date="2020-11" db="EMBL/GenBank/DDBJ databases">
        <authorList>
            <person name="Lassalle F."/>
        </authorList>
    </citation>
    <scope>NUCLEOTIDE SEQUENCE [LARGE SCALE GENOMIC DNA]</scope>
    <source>
        <strain evidence="5 6">AB21</strain>
    </source>
</reference>
<keyword evidence="2" id="KW-0808">Transferase</keyword>
<dbReference type="InterPro" id="IPR001451">
    <property type="entry name" value="Hexapep"/>
</dbReference>
<dbReference type="CDD" id="cd03354">
    <property type="entry name" value="LbH_SAT"/>
    <property type="match status" value="1"/>
</dbReference>
<dbReference type="EMBL" id="CABFWE030000011">
    <property type="protein sequence ID" value="CAD7052368.1"/>
    <property type="molecule type" value="Genomic_DNA"/>
</dbReference>
<keyword evidence="6" id="KW-1185">Reference proteome</keyword>
<evidence type="ECO:0000256" key="1">
    <source>
        <dbReference type="ARBA" id="ARBA00007274"/>
    </source>
</evidence>
<protein>
    <submittedName>
        <fullName evidence="5">Serine acetyltransferase</fullName>
    </submittedName>
</protein>
<evidence type="ECO:0000256" key="4">
    <source>
        <dbReference type="ARBA" id="ARBA00023315"/>
    </source>
</evidence>
<evidence type="ECO:0000313" key="5">
    <source>
        <dbReference type="EMBL" id="CAD7052368.1"/>
    </source>
</evidence>
<evidence type="ECO:0000256" key="3">
    <source>
        <dbReference type="ARBA" id="ARBA00022737"/>
    </source>
</evidence>
<evidence type="ECO:0000256" key="2">
    <source>
        <dbReference type="ARBA" id="ARBA00022679"/>
    </source>
</evidence>
<dbReference type="PANTHER" id="PTHR42811">
    <property type="entry name" value="SERINE ACETYLTRANSFERASE"/>
    <property type="match status" value="1"/>
</dbReference>
<organism evidence="5 6">
    <name type="scientific">Pseudorhizobium halotolerans</name>
    <dbReference type="NCBI Taxonomy" id="1233081"/>
    <lineage>
        <taxon>Bacteria</taxon>
        <taxon>Pseudomonadati</taxon>
        <taxon>Pseudomonadota</taxon>
        <taxon>Alphaproteobacteria</taxon>
        <taxon>Hyphomicrobiales</taxon>
        <taxon>Rhizobiaceae</taxon>
        <taxon>Rhizobium/Agrobacterium group</taxon>
        <taxon>Pseudorhizobium</taxon>
    </lineage>
</organism>
<dbReference type="InterPro" id="IPR045304">
    <property type="entry name" value="LbH_SAT"/>
</dbReference>